<evidence type="ECO:0000313" key="1">
    <source>
        <dbReference type="EMBL" id="ABF86028.1"/>
    </source>
</evidence>
<protein>
    <submittedName>
        <fullName evidence="1">Uncharacterized protein</fullName>
    </submittedName>
</protein>
<dbReference type="STRING" id="246197.MXAN_5298"/>
<dbReference type="HOGENOM" id="CLU_3236411_0_0_7"/>
<dbReference type="Proteomes" id="UP000002402">
    <property type="component" value="Chromosome"/>
</dbReference>
<dbReference type="KEGG" id="mxa:MXAN_5298"/>
<dbReference type="EMBL" id="CP000113">
    <property type="protein sequence ID" value="ABF86028.1"/>
    <property type="molecule type" value="Genomic_DNA"/>
</dbReference>
<dbReference type="AlphaFoldDB" id="Q1D1M4"/>
<organism evidence="1 2">
    <name type="scientific">Myxococcus xanthus (strain DK1622)</name>
    <dbReference type="NCBI Taxonomy" id="246197"/>
    <lineage>
        <taxon>Bacteria</taxon>
        <taxon>Pseudomonadati</taxon>
        <taxon>Myxococcota</taxon>
        <taxon>Myxococcia</taxon>
        <taxon>Myxococcales</taxon>
        <taxon>Cystobacterineae</taxon>
        <taxon>Myxococcaceae</taxon>
        <taxon>Myxococcus</taxon>
    </lineage>
</organism>
<sequence>MLSVQPPDIANTPNVNVRIHRMGTSSTGEPGCQCKTGAEARFL</sequence>
<reference evidence="1 2" key="1">
    <citation type="journal article" date="2006" name="Proc. Natl. Acad. Sci. U.S.A.">
        <title>Evolution of sensory complexity recorded in a myxobacterial genome.</title>
        <authorList>
            <person name="Goldman B.S."/>
            <person name="Nierman W.C."/>
            <person name="Kaiser D."/>
            <person name="Slater S.C."/>
            <person name="Durkin A.S."/>
            <person name="Eisen J.A."/>
            <person name="Ronning C.M."/>
            <person name="Barbazuk W.B."/>
            <person name="Blanchard M."/>
            <person name="Field C."/>
            <person name="Halling C."/>
            <person name="Hinkle G."/>
            <person name="Iartchuk O."/>
            <person name="Kim H.S."/>
            <person name="Mackenzie C."/>
            <person name="Madupu R."/>
            <person name="Miller N."/>
            <person name="Shvartsbeyn A."/>
            <person name="Sullivan S.A."/>
            <person name="Vaudin M."/>
            <person name="Wiegand R."/>
            <person name="Kaplan H.B."/>
        </authorList>
    </citation>
    <scope>NUCLEOTIDE SEQUENCE [LARGE SCALE GENOMIC DNA]</scope>
    <source>
        <strain evidence="2">DK1622</strain>
    </source>
</reference>
<gene>
    <name evidence="1" type="ordered locus">MXAN_5298</name>
</gene>
<keyword evidence="2" id="KW-1185">Reference proteome</keyword>
<evidence type="ECO:0000313" key="2">
    <source>
        <dbReference type="Proteomes" id="UP000002402"/>
    </source>
</evidence>
<accession>Q1D1M4</accession>
<name>Q1D1M4_MYXXD</name>
<dbReference type="EnsemblBacteria" id="ABF86028">
    <property type="protein sequence ID" value="ABF86028"/>
    <property type="gene ID" value="MXAN_5298"/>
</dbReference>
<proteinExistence type="predicted"/>